<evidence type="ECO:0000313" key="2">
    <source>
        <dbReference type="EMBL" id="PUA79732.1"/>
    </source>
</evidence>
<dbReference type="PROSITE" id="PS51186">
    <property type="entry name" value="GNAT"/>
    <property type="match status" value="1"/>
</dbReference>
<gene>
    <name evidence="2" type="ORF">C7S10_18510</name>
</gene>
<dbReference type="Gene3D" id="3.40.630.30">
    <property type="match status" value="1"/>
</dbReference>
<dbReference type="Pfam" id="PF00583">
    <property type="entry name" value="Acetyltransf_1"/>
    <property type="match status" value="1"/>
</dbReference>
<dbReference type="SUPFAM" id="SSF55729">
    <property type="entry name" value="Acyl-CoA N-acyltransferases (Nat)"/>
    <property type="match status" value="1"/>
</dbReference>
<dbReference type="OrthoDB" id="3239945at2"/>
<dbReference type="Proteomes" id="UP000244867">
    <property type="component" value="Unassembled WGS sequence"/>
</dbReference>
<organism evidence="2 3">
    <name type="scientific">Nocardioides currus</name>
    <dbReference type="NCBI Taxonomy" id="2133958"/>
    <lineage>
        <taxon>Bacteria</taxon>
        <taxon>Bacillati</taxon>
        <taxon>Actinomycetota</taxon>
        <taxon>Actinomycetes</taxon>
        <taxon>Propionibacteriales</taxon>
        <taxon>Nocardioidaceae</taxon>
        <taxon>Nocardioides</taxon>
    </lineage>
</organism>
<name>A0A2R7YTM0_9ACTN</name>
<dbReference type="CDD" id="cd04301">
    <property type="entry name" value="NAT_SF"/>
    <property type="match status" value="1"/>
</dbReference>
<protein>
    <submittedName>
        <fullName evidence="2">GNAT family N-acetyltransferase</fullName>
    </submittedName>
</protein>
<dbReference type="GO" id="GO:0016747">
    <property type="term" value="F:acyltransferase activity, transferring groups other than amino-acyl groups"/>
    <property type="evidence" value="ECO:0007669"/>
    <property type="project" value="InterPro"/>
</dbReference>
<proteinExistence type="predicted"/>
<sequence length="192" mass="21414">MAERGYTTRLLTEDTWPDFARLVEANNGVWGGCWCMGFHPEGFSAGSAEGNREAKLARVREETVHQLLVYDGDEAVGWCQFGSPDEIATIKNATAYARELTDLPDWRIGCIFTDRRHRGQGVARAAVTGVLAEIVAAGGGVVEAYPEQVDDRPPQRGAYLHTGPETLYADLGFERDRRIAKWRWVMRRQVTG</sequence>
<comment type="caution">
    <text evidence="2">The sequence shown here is derived from an EMBL/GenBank/DDBJ whole genome shotgun (WGS) entry which is preliminary data.</text>
</comment>
<evidence type="ECO:0000313" key="3">
    <source>
        <dbReference type="Proteomes" id="UP000244867"/>
    </source>
</evidence>
<dbReference type="AlphaFoldDB" id="A0A2R7YTM0"/>
<evidence type="ECO:0000259" key="1">
    <source>
        <dbReference type="PROSITE" id="PS51186"/>
    </source>
</evidence>
<accession>A0A2R7YTM0</accession>
<feature type="domain" description="N-acetyltransferase" evidence="1">
    <location>
        <begin position="6"/>
        <end position="191"/>
    </location>
</feature>
<keyword evidence="3" id="KW-1185">Reference proteome</keyword>
<dbReference type="InterPro" id="IPR000182">
    <property type="entry name" value="GNAT_dom"/>
</dbReference>
<keyword evidence="2" id="KW-0808">Transferase</keyword>
<dbReference type="EMBL" id="PYXZ01000009">
    <property type="protein sequence ID" value="PUA79732.1"/>
    <property type="molecule type" value="Genomic_DNA"/>
</dbReference>
<reference evidence="2 3" key="1">
    <citation type="submission" date="2018-03" db="EMBL/GenBank/DDBJ databases">
        <authorList>
            <person name="Keele B.F."/>
        </authorList>
    </citation>
    <scope>NUCLEOTIDE SEQUENCE [LARGE SCALE GENOMIC DNA]</scope>
    <source>
        <strain evidence="2 3">IB-3</strain>
    </source>
</reference>
<dbReference type="InterPro" id="IPR016181">
    <property type="entry name" value="Acyl_CoA_acyltransferase"/>
</dbReference>